<evidence type="ECO:0000256" key="3">
    <source>
        <dbReference type="ARBA" id="ARBA00022801"/>
    </source>
</evidence>
<keyword evidence="1" id="KW-0540">Nuclease</keyword>
<sequence length="560" mass="63016">MPKTALAEEQPPQLQISEIMYDFPGSDDGNEWVEIYNFGNEEVKIIAGSGANSWRFSDGSNHTLNLYSGSTIIQPAQFAILADDPATFLTDYPQFSGTIFKVPMSLKNTGDTLKLSADRGLTWFSEVTYSNQCGGDDDGYSLERSQDNWYISQKEGGTPAEENSPIKPLPQNLDQFSEFLNLSCGAIYFRSKVNFVVDGDTLKVENLAGLPTAIRLLGIDSPELGFPFYQQAKDFVFQMVFDKEVEILISPKKAQQIDEFGRTLAVIILNEQILNLSLLREGLAKRFDKANQLILAQNWDEIEQEAKNVYKGIWASYQKGNVVISELLPDPVGNDNELEWIELQNLTSDTLDLSGWILDKKTQFKIPNGTIIAPLGFLVFTRPQTRIALNNDGDSLDLYFSDGTLVDSISYLKAPEGQSFTRFPNGWVWTTTLTPASENIFQEKIITAVKQTNLPAVENKIAENQTTPPVEQQNSIVTEPTKIIKTIKITKTKKYTILVAGSYSSKLQPQVKGTLMLEKSSINWYIQTKITETLLIILLIFYFSRQLWNLFVKVPMQLRH</sequence>
<feature type="domain" description="TNase-like" evidence="4">
    <location>
        <begin position="187"/>
        <end position="316"/>
    </location>
</feature>
<name>A0A2G9YRG1_9BACT</name>
<accession>A0A2G9YRG1</accession>
<evidence type="ECO:0008006" key="8">
    <source>
        <dbReference type="Google" id="ProtNLM"/>
    </source>
</evidence>
<evidence type="ECO:0000259" key="5">
    <source>
        <dbReference type="PROSITE" id="PS51841"/>
    </source>
</evidence>
<dbReference type="PANTHER" id="PTHR12302:SF3">
    <property type="entry name" value="SERINE_THREONINE-PROTEIN KINASE 31"/>
    <property type="match status" value="1"/>
</dbReference>
<protein>
    <recommendedName>
        <fullName evidence="8">LTD domain-containing protein</fullName>
    </recommendedName>
</protein>
<dbReference type="SUPFAM" id="SSF74853">
    <property type="entry name" value="Lamin A/C globular tail domain"/>
    <property type="match status" value="1"/>
</dbReference>
<dbReference type="InterPro" id="IPR016071">
    <property type="entry name" value="Staphylococal_nuclease_OB-fold"/>
</dbReference>
<reference evidence="6 7" key="1">
    <citation type="submission" date="2017-09" db="EMBL/GenBank/DDBJ databases">
        <title>Depth-based differentiation of microbial function through sediment-hosted aquifers and enrichment of novel symbionts in the deep terrestrial subsurface.</title>
        <authorList>
            <person name="Probst A.J."/>
            <person name="Ladd B."/>
            <person name="Jarett J.K."/>
            <person name="Geller-Mcgrath D.E."/>
            <person name="Sieber C.M."/>
            <person name="Emerson J.B."/>
            <person name="Anantharaman K."/>
            <person name="Thomas B.C."/>
            <person name="Malmstrom R."/>
            <person name="Stieglmeier M."/>
            <person name="Klingl A."/>
            <person name="Woyke T."/>
            <person name="Ryan C.M."/>
            <person name="Banfield J.F."/>
        </authorList>
    </citation>
    <scope>NUCLEOTIDE SEQUENCE [LARGE SCALE GENOMIC DNA]</scope>
    <source>
        <strain evidence="6">CG23_combo_of_CG06-09_8_20_14_all_40_13</strain>
    </source>
</reference>
<dbReference type="GO" id="GO:0003676">
    <property type="term" value="F:nucleic acid binding"/>
    <property type="evidence" value="ECO:0007669"/>
    <property type="project" value="InterPro"/>
</dbReference>
<dbReference type="InterPro" id="IPR001322">
    <property type="entry name" value="Lamin_tail_dom"/>
</dbReference>
<proteinExistence type="predicted"/>
<evidence type="ECO:0000256" key="1">
    <source>
        <dbReference type="ARBA" id="ARBA00022722"/>
    </source>
</evidence>
<dbReference type="Gene3D" id="2.60.40.1260">
    <property type="entry name" value="Lamin Tail domain"/>
    <property type="match status" value="1"/>
</dbReference>
<dbReference type="Pfam" id="PF00565">
    <property type="entry name" value="SNase"/>
    <property type="match status" value="1"/>
</dbReference>
<dbReference type="PROSITE" id="PS01123">
    <property type="entry name" value="TNASE_1"/>
    <property type="match status" value="1"/>
</dbReference>
<dbReference type="SUPFAM" id="SSF50199">
    <property type="entry name" value="Staphylococcal nuclease"/>
    <property type="match status" value="1"/>
</dbReference>
<comment type="caution">
    <text evidence="6">The sequence shown here is derived from an EMBL/GenBank/DDBJ whole genome shotgun (WGS) entry which is preliminary data.</text>
</comment>
<dbReference type="GO" id="GO:0004519">
    <property type="term" value="F:endonuclease activity"/>
    <property type="evidence" value="ECO:0007669"/>
    <property type="project" value="UniProtKB-KW"/>
</dbReference>
<dbReference type="PROSITE" id="PS51841">
    <property type="entry name" value="LTD"/>
    <property type="match status" value="1"/>
</dbReference>
<feature type="domain" description="LTD" evidence="5">
    <location>
        <begin position="310"/>
        <end position="453"/>
    </location>
</feature>
<dbReference type="Proteomes" id="UP000231567">
    <property type="component" value="Unassembled WGS sequence"/>
</dbReference>
<dbReference type="InterPro" id="IPR035437">
    <property type="entry name" value="SNase_OB-fold_sf"/>
</dbReference>
<evidence type="ECO:0000313" key="7">
    <source>
        <dbReference type="Proteomes" id="UP000231567"/>
    </source>
</evidence>
<dbReference type="Gene3D" id="2.40.50.90">
    <property type="match status" value="1"/>
</dbReference>
<evidence type="ECO:0000313" key="6">
    <source>
        <dbReference type="EMBL" id="PIP21828.1"/>
    </source>
</evidence>
<evidence type="ECO:0000259" key="4">
    <source>
        <dbReference type="PROSITE" id="PS50830"/>
    </source>
</evidence>
<gene>
    <name evidence="6" type="ORF">COX39_00835</name>
</gene>
<dbReference type="EMBL" id="PCRM01000014">
    <property type="protein sequence ID" value="PIP21828.1"/>
    <property type="molecule type" value="Genomic_DNA"/>
</dbReference>
<dbReference type="Pfam" id="PF00932">
    <property type="entry name" value="LTD"/>
    <property type="match status" value="2"/>
</dbReference>
<organism evidence="6 7">
    <name type="scientific">Candidatus Nealsonbacteria bacterium CG23_combo_of_CG06-09_8_20_14_all_40_13</name>
    <dbReference type="NCBI Taxonomy" id="1974724"/>
    <lineage>
        <taxon>Bacteria</taxon>
        <taxon>Candidatus Nealsoniibacteriota</taxon>
    </lineage>
</organism>
<keyword evidence="3" id="KW-0378">Hydrolase</keyword>
<dbReference type="SMART" id="SM00318">
    <property type="entry name" value="SNc"/>
    <property type="match status" value="1"/>
</dbReference>
<dbReference type="InterPro" id="IPR036415">
    <property type="entry name" value="Lamin_tail_dom_sf"/>
</dbReference>
<evidence type="ECO:0000256" key="2">
    <source>
        <dbReference type="ARBA" id="ARBA00022759"/>
    </source>
</evidence>
<keyword evidence="2" id="KW-0255">Endonuclease</keyword>
<dbReference type="AlphaFoldDB" id="A0A2G9YRG1"/>
<dbReference type="PROSITE" id="PS50830">
    <property type="entry name" value="TNASE_3"/>
    <property type="match status" value="1"/>
</dbReference>
<dbReference type="PANTHER" id="PTHR12302">
    <property type="entry name" value="EBNA2 BINDING PROTEIN P100"/>
    <property type="match status" value="1"/>
</dbReference>
<dbReference type="GO" id="GO:0016787">
    <property type="term" value="F:hydrolase activity"/>
    <property type="evidence" value="ECO:0007669"/>
    <property type="project" value="UniProtKB-KW"/>
</dbReference>
<dbReference type="InterPro" id="IPR002071">
    <property type="entry name" value="Thermonucl_AS"/>
</dbReference>